<name>A0ABQ5FVD0_9ASTR</name>
<feature type="domain" description="Reverse transcriptase Ty1/copia-type" evidence="2">
    <location>
        <begin position="45"/>
        <end position="144"/>
    </location>
</feature>
<organism evidence="3 4">
    <name type="scientific">Tanacetum coccineum</name>
    <dbReference type="NCBI Taxonomy" id="301880"/>
    <lineage>
        <taxon>Eukaryota</taxon>
        <taxon>Viridiplantae</taxon>
        <taxon>Streptophyta</taxon>
        <taxon>Embryophyta</taxon>
        <taxon>Tracheophyta</taxon>
        <taxon>Spermatophyta</taxon>
        <taxon>Magnoliopsida</taxon>
        <taxon>eudicotyledons</taxon>
        <taxon>Gunneridae</taxon>
        <taxon>Pentapetalae</taxon>
        <taxon>asterids</taxon>
        <taxon>campanulids</taxon>
        <taxon>Asterales</taxon>
        <taxon>Asteraceae</taxon>
        <taxon>Asteroideae</taxon>
        <taxon>Anthemideae</taxon>
        <taxon>Anthemidinae</taxon>
        <taxon>Tanacetum</taxon>
    </lineage>
</organism>
<dbReference type="Proteomes" id="UP001151760">
    <property type="component" value="Unassembled WGS sequence"/>
</dbReference>
<dbReference type="InterPro" id="IPR013103">
    <property type="entry name" value="RVT_2"/>
</dbReference>
<dbReference type="Pfam" id="PF07727">
    <property type="entry name" value="RVT_2"/>
    <property type="match status" value="1"/>
</dbReference>
<comment type="caution">
    <text evidence="3">The sequence shown here is derived from an EMBL/GenBank/DDBJ whole genome shotgun (WGS) entry which is preliminary data.</text>
</comment>
<proteinExistence type="predicted"/>
<protein>
    <submittedName>
        <fullName evidence="3">Retrovirus-related pol polyprotein from transposon TNT 1-94</fullName>
    </submittedName>
</protein>
<accession>A0ABQ5FVD0</accession>
<reference evidence="3" key="2">
    <citation type="submission" date="2022-01" db="EMBL/GenBank/DDBJ databases">
        <authorList>
            <person name="Yamashiro T."/>
            <person name="Shiraishi A."/>
            <person name="Satake H."/>
            <person name="Nakayama K."/>
        </authorList>
    </citation>
    <scope>NUCLEOTIDE SEQUENCE</scope>
</reference>
<keyword evidence="4" id="KW-1185">Reference proteome</keyword>
<gene>
    <name evidence="3" type="ORF">Tco_1018735</name>
</gene>
<evidence type="ECO:0000259" key="2">
    <source>
        <dbReference type="Pfam" id="PF07727"/>
    </source>
</evidence>
<dbReference type="EMBL" id="BQNB010017790">
    <property type="protein sequence ID" value="GJT67255.1"/>
    <property type="molecule type" value="Genomic_DNA"/>
</dbReference>
<evidence type="ECO:0000256" key="1">
    <source>
        <dbReference type="SAM" id="MobiDB-lite"/>
    </source>
</evidence>
<sequence length="368" mass="41748">MHPPLREASRTLQLQRSTKESRAPQRTSTLWNKAIIEEMVSLEKNQTWSLVRLSAGKKALQSKWVFKVKEEHDGKKRYKDRLVVKGFQHKQGVHYNEIFSPVVKMTTIRLVLSIVAAEDLHLEQLDVKTTFLHSDLDEDIYMTQQRVVSQIRLGIVRCAKMTIVSRIRDEGLGPASIFLAEASSVLKTKGTLRLSQEKYMGKVLDKFNMKDADARCQPLGDHFKLSKKQAPKTEASRRRKAKEAVKWLLRYLKGTSKATLCFSRKEVVLEGFSDSDYEGYLDSGKSTTGYVFTVGGTTVSWMSKIQKCVEICQYRARVYGIEEAGRVCEGTLSLKKILGAKNLADMLTKVVTTEKLKLYASLTGLRDN</sequence>
<feature type="region of interest" description="Disordered" evidence="1">
    <location>
        <begin position="1"/>
        <end position="25"/>
    </location>
</feature>
<evidence type="ECO:0000313" key="3">
    <source>
        <dbReference type="EMBL" id="GJT67255.1"/>
    </source>
</evidence>
<evidence type="ECO:0000313" key="4">
    <source>
        <dbReference type="Proteomes" id="UP001151760"/>
    </source>
</evidence>
<dbReference type="PANTHER" id="PTHR11439:SF467">
    <property type="entry name" value="INTEGRASE CATALYTIC DOMAIN-CONTAINING PROTEIN"/>
    <property type="match status" value="1"/>
</dbReference>
<dbReference type="PANTHER" id="PTHR11439">
    <property type="entry name" value="GAG-POL-RELATED RETROTRANSPOSON"/>
    <property type="match status" value="1"/>
</dbReference>
<reference evidence="3" key="1">
    <citation type="journal article" date="2022" name="Int. J. Mol. Sci.">
        <title>Draft Genome of Tanacetum Coccineum: Genomic Comparison of Closely Related Tanacetum-Family Plants.</title>
        <authorList>
            <person name="Yamashiro T."/>
            <person name="Shiraishi A."/>
            <person name="Nakayama K."/>
            <person name="Satake H."/>
        </authorList>
    </citation>
    <scope>NUCLEOTIDE SEQUENCE</scope>
</reference>